<evidence type="ECO:0000256" key="3">
    <source>
        <dbReference type="ARBA" id="ARBA00023180"/>
    </source>
</evidence>
<dbReference type="GO" id="GO:0045087">
    <property type="term" value="P:innate immune response"/>
    <property type="evidence" value="ECO:0007669"/>
    <property type="project" value="TreeGrafter"/>
</dbReference>
<keyword evidence="2" id="KW-1015">Disulfide bond</keyword>
<dbReference type="GO" id="GO:0008083">
    <property type="term" value="F:growth factor activity"/>
    <property type="evidence" value="ECO:0007669"/>
    <property type="project" value="TreeGrafter"/>
</dbReference>
<feature type="chain" id="PRO_5043762444" description="Spaetzle domain-containing protein" evidence="4">
    <location>
        <begin position="21"/>
        <end position="203"/>
    </location>
</feature>
<sequence>MFVLAFVFIISAHSLHTTYAAAAVAQYSSKEDRITYPESIDDDEVPEQCKGLTYCTVKPKDYPEGKFKNMFKDYNAVAQPTMIVDLNNRQGGDSDNCESDVSFDPLYKVRENINAPWRTVVQVPEKDFVQRVRLEKCTNENATCMNIFPSQEDYVTYCKQKYNKWEVLVQKGTSETEIIIAELPVCCSCHYKPAISIFGTTKK</sequence>
<comment type="caution">
    <text evidence="6">The sequence shown here is derived from an EMBL/GenBank/DDBJ whole genome shotgun (WGS) entry which is preliminary data.</text>
</comment>
<evidence type="ECO:0000256" key="1">
    <source>
        <dbReference type="ARBA" id="ARBA00022729"/>
    </source>
</evidence>
<dbReference type="PANTHER" id="PTHR23199">
    <property type="entry name" value="NEUROTROPHIN 1-RELATED"/>
    <property type="match status" value="1"/>
</dbReference>
<dbReference type="SUPFAM" id="SSF57501">
    <property type="entry name" value="Cystine-knot cytokines"/>
    <property type="match status" value="1"/>
</dbReference>
<evidence type="ECO:0000256" key="2">
    <source>
        <dbReference type="ARBA" id="ARBA00023157"/>
    </source>
</evidence>
<dbReference type="Proteomes" id="UP001153954">
    <property type="component" value="Unassembled WGS sequence"/>
</dbReference>
<name>A0AAU9V1Q7_EUPED</name>
<dbReference type="InterPro" id="IPR032104">
    <property type="entry name" value="Spaetzle"/>
</dbReference>
<dbReference type="Gene3D" id="2.10.90.10">
    <property type="entry name" value="Cystine-knot cytokines"/>
    <property type="match status" value="1"/>
</dbReference>
<reference evidence="6" key="1">
    <citation type="submission" date="2022-03" db="EMBL/GenBank/DDBJ databases">
        <authorList>
            <person name="Tunstrom K."/>
        </authorList>
    </citation>
    <scope>NUCLEOTIDE SEQUENCE</scope>
</reference>
<dbReference type="AlphaFoldDB" id="A0AAU9V1Q7"/>
<evidence type="ECO:0000256" key="4">
    <source>
        <dbReference type="SAM" id="SignalP"/>
    </source>
</evidence>
<dbReference type="InterPro" id="IPR029034">
    <property type="entry name" value="Cystine-knot_cytokine"/>
</dbReference>
<dbReference type="InterPro" id="IPR052444">
    <property type="entry name" value="Spz/Toll_ligand-like"/>
</dbReference>
<evidence type="ECO:0000259" key="5">
    <source>
        <dbReference type="Pfam" id="PF16077"/>
    </source>
</evidence>
<accession>A0AAU9V1Q7</accession>
<keyword evidence="1 4" id="KW-0732">Signal</keyword>
<keyword evidence="7" id="KW-1185">Reference proteome</keyword>
<evidence type="ECO:0000313" key="6">
    <source>
        <dbReference type="EMBL" id="CAH2105294.1"/>
    </source>
</evidence>
<dbReference type="Pfam" id="PF16077">
    <property type="entry name" value="Spaetzle"/>
    <property type="match status" value="1"/>
</dbReference>
<dbReference type="GO" id="GO:0005615">
    <property type="term" value="C:extracellular space"/>
    <property type="evidence" value="ECO:0007669"/>
    <property type="project" value="UniProtKB-ARBA"/>
</dbReference>
<protein>
    <recommendedName>
        <fullName evidence="5">Spaetzle domain-containing protein</fullName>
    </recommendedName>
</protein>
<evidence type="ECO:0000313" key="7">
    <source>
        <dbReference type="Proteomes" id="UP001153954"/>
    </source>
</evidence>
<organism evidence="6 7">
    <name type="scientific">Euphydryas editha</name>
    <name type="common">Edith's checkerspot</name>
    <dbReference type="NCBI Taxonomy" id="104508"/>
    <lineage>
        <taxon>Eukaryota</taxon>
        <taxon>Metazoa</taxon>
        <taxon>Ecdysozoa</taxon>
        <taxon>Arthropoda</taxon>
        <taxon>Hexapoda</taxon>
        <taxon>Insecta</taxon>
        <taxon>Pterygota</taxon>
        <taxon>Neoptera</taxon>
        <taxon>Endopterygota</taxon>
        <taxon>Lepidoptera</taxon>
        <taxon>Glossata</taxon>
        <taxon>Ditrysia</taxon>
        <taxon>Papilionoidea</taxon>
        <taxon>Nymphalidae</taxon>
        <taxon>Nymphalinae</taxon>
        <taxon>Euphydryas</taxon>
    </lineage>
</organism>
<feature type="domain" description="Spaetzle" evidence="5">
    <location>
        <begin position="109"/>
        <end position="191"/>
    </location>
</feature>
<proteinExistence type="predicted"/>
<dbReference type="PANTHER" id="PTHR23199:SF12">
    <property type="entry name" value="NEUROTROPHIN 1-RELATED"/>
    <property type="match status" value="1"/>
</dbReference>
<keyword evidence="3" id="KW-0325">Glycoprotein</keyword>
<gene>
    <name evidence="6" type="ORF">EEDITHA_LOCUS19572</name>
</gene>
<feature type="signal peptide" evidence="4">
    <location>
        <begin position="1"/>
        <end position="20"/>
    </location>
</feature>
<dbReference type="GO" id="GO:0005121">
    <property type="term" value="F:Toll binding"/>
    <property type="evidence" value="ECO:0007669"/>
    <property type="project" value="TreeGrafter"/>
</dbReference>
<dbReference type="GO" id="GO:0021556">
    <property type="term" value="P:central nervous system formation"/>
    <property type="evidence" value="ECO:0007669"/>
    <property type="project" value="TreeGrafter"/>
</dbReference>
<dbReference type="EMBL" id="CAKOGL010000028">
    <property type="protein sequence ID" value="CAH2105294.1"/>
    <property type="molecule type" value="Genomic_DNA"/>
</dbReference>